<dbReference type="InterPro" id="IPR003675">
    <property type="entry name" value="Rce1/LyrA-like_dom"/>
</dbReference>
<gene>
    <name evidence="4" type="ORF">RA086_03360</name>
</gene>
<dbReference type="PANTHER" id="PTHR36435:SF1">
    <property type="entry name" value="CAAX AMINO TERMINAL PROTEASE FAMILY PROTEIN"/>
    <property type="match status" value="1"/>
</dbReference>
<sequence length="257" mass="28880">MSQSRRYSLFSIILIVLVPLLLLFIPLITKRVVSDTYSGIAQDLIVLVIIWALNHYLFKMPIKLWQSQHGWQQLLNCLPAALFLLVPKIISALQLAKLPFSAMILFYGGYVLLIGITEEYCYRGVLLPLLAKALPGKTMLVIILDSLAFGCVHLINLTGLNWTYVLPQLMMASVTGLLLCGVYLKTKNLMLPILLHAFSDINMIVQFMSHTHTRSNLSSPNGIALGLTLIFAVIFLIVAAFVYWQTRHLNIEKQLQA</sequence>
<comment type="caution">
    <text evidence="4">The sequence shown here is derived from an EMBL/GenBank/DDBJ whole genome shotgun (WGS) entry which is preliminary data.</text>
</comment>
<feature type="domain" description="CAAX prenyl protease 2/Lysostaphin resistance protein A-like" evidence="3">
    <location>
        <begin position="103"/>
        <end position="200"/>
    </location>
</feature>
<dbReference type="RefSeq" id="WP_308702499.1">
    <property type="nucleotide sequence ID" value="NZ_AP027463.1"/>
</dbReference>
<evidence type="ECO:0000313" key="5">
    <source>
        <dbReference type="Proteomes" id="UP001227831"/>
    </source>
</evidence>
<proteinExistence type="inferred from homology"/>
<keyword evidence="2" id="KW-0472">Membrane</keyword>
<feature type="transmembrane region" description="Helical" evidence="2">
    <location>
        <begin position="96"/>
        <end position="117"/>
    </location>
</feature>
<evidence type="ECO:0000259" key="3">
    <source>
        <dbReference type="Pfam" id="PF02517"/>
    </source>
</evidence>
<accession>A0ABU1A6X5</accession>
<feature type="transmembrane region" description="Helical" evidence="2">
    <location>
        <begin position="222"/>
        <end position="244"/>
    </location>
</feature>
<protein>
    <submittedName>
        <fullName evidence="4">CPBP family intramembrane glutamic endopeptidase</fullName>
        <ecNumber evidence="4">3.4.-.-</ecNumber>
    </submittedName>
</protein>
<dbReference type="InterPro" id="IPR052710">
    <property type="entry name" value="CAAX_protease"/>
</dbReference>
<feature type="transmembrane region" description="Helical" evidence="2">
    <location>
        <begin position="70"/>
        <end position="90"/>
    </location>
</feature>
<keyword evidence="2" id="KW-0812">Transmembrane</keyword>
<evidence type="ECO:0000256" key="2">
    <source>
        <dbReference type="SAM" id="Phobius"/>
    </source>
</evidence>
<evidence type="ECO:0000313" key="4">
    <source>
        <dbReference type="EMBL" id="MDQ7936683.1"/>
    </source>
</evidence>
<dbReference type="GO" id="GO:0016787">
    <property type="term" value="F:hydrolase activity"/>
    <property type="evidence" value="ECO:0007669"/>
    <property type="project" value="UniProtKB-KW"/>
</dbReference>
<feature type="transmembrane region" description="Helical" evidence="2">
    <location>
        <begin position="162"/>
        <end position="184"/>
    </location>
</feature>
<keyword evidence="4" id="KW-0378">Hydrolase</keyword>
<keyword evidence="2" id="KW-1133">Transmembrane helix</keyword>
<feature type="transmembrane region" description="Helical" evidence="2">
    <location>
        <begin position="138"/>
        <end position="156"/>
    </location>
</feature>
<dbReference type="Pfam" id="PF02517">
    <property type="entry name" value="Rce1-like"/>
    <property type="match status" value="1"/>
</dbReference>
<evidence type="ECO:0000256" key="1">
    <source>
        <dbReference type="ARBA" id="ARBA00009067"/>
    </source>
</evidence>
<dbReference type="PANTHER" id="PTHR36435">
    <property type="entry name" value="SLR1288 PROTEIN"/>
    <property type="match status" value="1"/>
</dbReference>
<comment type="similarity">
    <text evidence="1">Belongs to the UPF0177 family.</text>
</comment>
<dbReference type="EC" id="3.4.-.-" evidence="4"/>
<feature type="transmembrane region" description="Helical" evidence="2">
    <location>
        <begin position="191"/>
        <end position="210"/>
    </location>
</feature>
<name>A0ABU1A6X5_9LACO</name>
<feature type="transmembrane region" description="Helical" evidence="2">
    <location>
        <begin position="40"/>
        <end position="58"/>
    </location>
</feature>
<dbReference type="EMBL" id="JAVCWF010000001">
    <property type="protein sequence ID" value="MDQ7936683.1"/>
    <property type="molecule type" value="Genomic_DNA"/>
</dbReference>
<feature type="transmembrane region" description="Helical" evidence="2">
    <location>
        <begin position="7"/>
        <end position="28"/>
    </location>
</feature>
<reference evidence="4 5" key="1">
    <citation type="journal article" date="2023" name="Int. J. Syst. Evol. Microbiol.">
        <title>Lactiplantibacillus brownii sp. nov., a novel psychrotolerant species isolated from sauerkraut.</title>
        <authorList>
            <person name="Heng Y.C."/>
            <person name="Silvaraju S."/>
            <person name="Lee J.K.Y."/>
            <person name="Kittelmann S."/>
        </authorList>
    </citation>
    <scope>NUCLEOTIDE SEQUENCE [LARGE SCALE GENOMIC DNA]</scope>
    <source>
        <strain evidence="4 5">WILCCON 0030</strain>
    </source>
</reference>
<organism evidence="4 5">
    <name type="scientific">Lactiplantibacillus brownii</name>
    <dbReference type="NCBI Taxonomy" id="3069269"/>
    <lineage>
        <taxon>Bacteria</taxon>
        <taxon>Bacillati</taxon>
        <taxon>Bacillota</taxon>
        <taxon>Bacilli</taxon>
        <taxon>Lactobacillales</taxon>
        <taxon>Lactobacillaceae</taxon>
        <taxon>Lactiplantibacillus</taxon>
    </lineage>
</organism>
<keyword evidence="5" id="KW-1185">Reference proteome</keyword>
<dbReference type="Proteomes" id="UP001227831">
    <property type="component" value="Unassembled WGS sequence"/>
</dbReference>